<evidence type="ECO:0000313" key="3">
    <source>
        <dbReference type="EMBL" id="HIR71216.1"/>
    </source>
</evidence>
<proteinExistence type="predicted"/>
<keyword evidence="1" id="KW-0732">Signal</keyword>
<dbReference type="GO" id="GO:0016787">
    <property type="term" value="F:hydrolase activity"/>
    <property type="evidence" value="ECO:0007669"/>
    <property type="project" value="UniProtKB-KW"/>
</dbReference>
<comment type="caution">
    <text evidence="3">The sequence shown here is derived from an EMBL/GenBank/DDBJ whole genome shotgun (WGS) entry which is preliminary data.</text>
</comment>
<dbReference type="EMBL" id="DVHM01000132">
    <property type="protein sequence ID" value="HIR71216.1"/>
    <property type="molecule type" value="Genomic_DNA"/>
</dbReference>
<dbReference type="AlphaFoldDB" id="A0A9D1EAV5"/>
<organism evidence="3 4">
    <name type="scientific">Candidatus Pullilachnospira gallistercoris</name>
    <dbReference type="NCBI Taxonomy" id="2840911"/>
    <lineage>
        <taxon>Bacteria</taxon>
        <taxon>Bacillati</taxon>
        <taxon>Bacillota</taxon>
        <taxon>Clostridia</taxon>
        <taxon>Lachnospirales</taxon>
        <taxon>Lachnospiraceae</taxon>
        <taxon>Lachnospiraceae incertae sedis</taxon>
        <taxon>Candidatus Pullilachnospira</taxon>
    </lineage>
</organism>
<evidence type="ECO:0000313" key="4">
    <source>
        <dbReference type="Proteomes" id="UP000823912"/>
    </source>
</evidence>
<sequence length="417" mass="45387">MRRKSFVTLAAALVCAMAVFGGCGQEESQKAEVNGVEAAAVLPASDAKLESGSQDGVEQTPKYLEEENAISDMITGASAIYTVPDGVDGTYDIYLQVGKATSMVGTTIFDVVVNDEDRYVLPIQVVRTNAEQSDRYDMGVFLMAQEVPLKAGDTVAVVGKEGYTTVFEENVFAFIPAVGDMTLVEAGTPVPVGYGDGTLPEEETADPNDALSGKTICWLGSSVTYGAKAEGYSMADTIAENHADTTCLKYTISGTTLANNGSSSYVERLKNDIDPKRKLDLMVVQLSTNDAKPEAGLELGEISESMDPADFDDTTIIGAMETIIAYTRDTWGCPVVFYTGTRYDNATYEQMVNALYQLRDKWGIGIVDLWGNQEMTDIIGTDQYNAYMADETHPTELGYREWWTPEFEKVLPEYLTD</sequence>
<gene>
    <name evidence="3" type="ORF">IAA55_08035</name>
</gene>
<reference evidence="3" key="1">
    <citation type="submission" date="2020-10" db="EMBL/GenBank/DDBJ databases">
        <authorList>
            <person name="Gilroy R."/>
        </authorList>
    </citation>
    <scope>NUCLEOTIDE SEQUENCE</scope>
    <source>
        <strain evidence="3">ChiSjej5B23-6657</strain>
    </source>
</reference>
<dbReference type="PROSITE" id="PS51257">
    <property type="entry name" value="PROKAR_LIPOPROTEIN"/>
    <property type="match status" value="1"/>
</dbReference>
<feature type="chain" id="PRO_5039503734" evidence="1">
    <location>
        <begin position="22"/>
        <end position="417"/>
    </location>
</feature>
<feature type="signal peptide" evidence="1">
    <location>
        <begin position="1"/>
        <end position="21"/>
    </location>
</feature>
<dbReference type="InterPro" id="IPR036514">
    <property type="entry name" value="SGNH_hydro_sf"/>
</dbReference>
<dbReference type="Gene3D" id="3.40.50.1110">
    <property type="entry name" value="SGNH hydrolase"/>
    <property type="match status" value="1"/>
</dbReference>
<dbReference type="InterPro" id="IPR013830">
    <property type="entry name" value="SGNH_hydro"/>
</dbReference>
<keyword evidence="3" id="KW-0378">Hydrolase</keyword>
<dbReference type="CDD" id="cd00229">
    <property type="entry name" value="SGNH_hydrolase"/>
    <property type="match status" value="1"/>
</dbReference>
<feature type="domain" description="SGNH hydrolase-type esterase" evidence="2">
    <location>
        <begin position="219"/>
        <end position="400"/>
    </location>
</feature>
<evidence type="ECO:0000259" key="2">
    <source>
        <dbReference type="Pfam" id="PF13472"/>
    </source>
</evidence>
<dbReference type="Pfam" id="PF13472">
    <property type="entry name" value="Lipase_GDSL_2"/>
    <property type="match status" value="1"/>
</dbReference>
<dbReference type="SUPFAM" id="SSF52266">
    <property type="entry name" value="SGNH hydrolase"/>
    <property type="match status" value="1"/>
</dbReference>
<evidence type="ECO:0000256" key="1">
    <source>
        <dbReference type="SAM" id="SignalP"/>
    </source>
</evidence>
<reference evidence="3" key="2">
    <citation type="journal article" date="2021" name="PeerJ">
        <title>Extensive microbial diversity within the chicken gut microbiome revealed by metagenomics and culture.</title>
        <authorList>
            <person name="Gilroy R."/>
            <person name="Ravi A."/>
            <person name="Getino M."/>
            <person name="Pursley I."/>
            <person name="Horton D.L."/>
            <person name="Alikhan N.F."/>
            <person name="Baker D."/>
            <person name="Gharbi K."/>
            <person name="Hall N."/>
            <person name="Watson M."/>
            <person name="Adriaenssens E.M."/>
            <person name="Foster-Nyarko E."/>
            <person name="Jarju S."/>
            <person name="Secka A."/>
            <person name="Antonio M."/>
            <person name="Oren A."/>
            <person name="Chaudhuri R.R."/>
            <person name="La Ragione R."/>
            <person name="Hildebrand F."/>
            <person name="Pallen M.J."/>
        </authorList>
    </citation>
    <scope>NUCLEOTIDE SEQUENCE</scope>
    <source>
        <strain evidence="3">ChiSjej5B23-6657</strain>
    </source>
</reference>
<name>A0A9D1EAV5_9FIRM</name>
<dbReference type="Proteomes" id="UP000823912">
    <property type="component" value="Unassembled WGS sequence"/>
</dbReference>
<accession>A0A9D1EAV5</accession>
<protein>
    <submittedName>
        <fullName evidence="3">SGNH/GDSL hydrolase family protein</fullName>
    </submittedName>
</protein>